<evidence type="ECO:0000256" key="2">
    <source>
        <dbReference type="ARBA" id="ARBA00022692"/>
    </source>
</evidence>
<dbReference type="Proteomes" id="UP001239445">
    <property type="component" value="Unassembled WGS sequence"/>
</dbReference>
<feature type="transmembrane region" description="Helical" evidence="6">
    <location>
        <begin position="131"/>
        <end position="154"/>
    </location>
</feature>
<gene>
    <name evidence="8" type="ORF">QBC47DRAFT_31345</name>
</gene>
<evidence type="ECO:0000256" key="4">
    <source>
        <dbReference type="ARBA" id="ARBA00023136"/>
    </source>
</evidence>
<evidence type="ECO:0000259" key="7">
    <source>
        <dbReference type="Pfam" id="PF20684"/>
    </source>
</evidence>
<organism evidence="8 9">
    <name type="scientific">Echria macrotheca</name>
    <dbReference type="NCBI Taxonomy" id="438768"/>
    <lineage>
        <taxon>Eukaryota</taxon>
        <taxon>Fungi</taxon>
        <taxon>Dikarya</taxon>
        <taxon>Ascomycota</taxon>
        <taxon>Pezizomycotina</taxon>
        <taxon>Sordariomycetes</taxon>
        <taxon>Sordariomycetidae</taxon>
        <taxon>Sordariales</taxon>
        <taxon>Schizotheciaceae</taxon>
        <taxon>Echria</taxon>
    </lineage>
</organism>
<evidence type="ECO:0000313" key="9">
    <source>
        <dbReference type="Proteomes" id="UP001239445"/>
    </source>
</evidence>
<name>A0AAJ0BP26_9PEZI</name>
<feature type="transmembrane region" description="Helical" evidence="6">
    <location>
        <begin position="209"/>
        <end position="229"/>
    </location>
</feature>
<dbReference type="EMBL" id="MU839827">
    <property type="protein sequence ID" value="KAK1761560.1"/>
    <property type="molecule type" value="Genomic_DNA"/>
</dbReference>
<keyword evidence="2 6" id="KW-0812">Transmembrane</keyword>
<accession>A0AAJ0BP26</accession>
<comment type="similarity">
    <text evidence="5">Belongs to the SAT4 family.</text>
</comment>
<feature type="transmembrane region" description="Helical" evidence="6">
    <location>
        <begin position="53"/>
        <end position="76"/>
    </location>
</feature>
<dbReference type="AlphaFoldDB" id="A0AAJ0BP26"/>
<dbReference type="GO" id="GO:0016020">
    <property type="term" value="C:membrane"/>
    <property type="evidence" value="ECO:0007669"/>
    <property type="project" value="UniProtKB-SubCell"/>
</dbReference>
<keyword evidence="9" id="KW-1185">Reference proteome</keyword>
<evidence type="ECO:0000256" key="5">
    <source>
        <dbReference type="ARBA" id="ARBA00038359"/>
    </source>
</evidence>
<dbReference type="InterPro" id="IPR052337">
    <property type="entry name" value="SAT4-like"/>
</dbReference>
<proteinExistence type="inferred from homology"/>
<feature type="transmembrane region" description="Helical" evidence="6">
    <location>
        <begin position="249"/>
        <end position="268"/>
    </location>
</feature>
<evidence type="ECO:0000313" key="8">
    <source>
        <dbReference type="EMBL" id="KAK1761560.1"/>
    </source>
</evidence>
<feature type="transmembrane region" description="Helical" evidence="6">
    <location>
        <begin position="96"/>
        <end position="119"/>
    </location>
</feature>
<evidence type="ECO:0000256" key="3">
    <source>
        <dbReference type="ARBA" id="ARBA00022989"/>
    </source>
</evidence>
<feature type="transmembrane region" description="Helical" evidence="6">
    <location>
        <begin position="20"/>
        <end position="41"/>
    </location>
</feature>
<feature type="transmembrane region" description="Helical" evidence="6">
    <location>
        <begin position="174"/>
        <end position="197"/>
    </location>
</feature>
<sequence>MMPGLRHDPTLSGQSRTGEIVAILSVACTISTCAVLLRCYCRHVILKSFGWDDAIMVPAQILTIACAVAIGLETKWGLGRHVWTMLPEHFVPFMKAFYSSIVVYNVAMSLTKISIVLQYRRLFPHTTMQRITLCLLCFLSAWGVTLSIMLPLACLPVEAFWNRAVQGRCVNFEAVWYAMAGVNVTTDFALFAMPIPVISSLRLPRRQKALLLVVFGLGIFPCAISIYRIRTLHAAAETTDPTWDNVGAATFSFLELTLGVVAVCLPTLRPILAVAAPRFFGSSLQSQEHQESVSIENGRRWSKRQLFDTKYQGDTLSTGCRLDTVLEHERAPQTATTSSSRCTKDFNDCKMGSGNSWPIKSEDIVAITRCERSADSLKENRNRDAES</sequence>
<dbReference type="PANTHER" id="PTHR33048">
    <property type="entry name" value="PTH11-LIKE INTEGRAL MEMBRANE PROTEIN (AFU_ORTHOLOGUE AFUA_5G11245)"/>
    <property type="match status" value="1"/>
</dbReference>
<dbReference type="InterPro" id="IPR049326">
    <property type="entry name" value="Rhodopsin_dom_fungi"/>
</dbReference>
<dbReference type="Pfam" id="PF20684">
    <property type="entry name" value="Fung_rhodopsin"/>
    <property type="match status" value="1"/>
</dbReference>
<evidence type="ECO:0000256" key="6">
    <source>
        <dbReference type="SAM" id="Phobius"/>
    </source>
</evidence>
<evidence type="ECO:0000256" key="1">
    <source>
        <dbReference type="ARBA" id="ARBA00004141"/>
    </source>
</evidence>
<comment type="caution">
    <text evidence="8">The sequence shown here is derived from an EMBL/GenBank/DDBJ whole genome shotgun (WGS) entry which is preliminary data.</text>
</comment>
<keyword evidence="4 6" id="KW-0472">Membrane</keyword>
<protein>
    <recommendedName>
        <fullName evidence="7">Rhodopsin domain-containing protein</fullName>
    </recommendedName>
</protein>
<comment type="subcellular location">
    <subcellularLocation>
        <location evidence="1">Membrane</location>
        <topology evidence="1">Multi-pass membrane protein</topology>
    </subcellularLocation>
</comment>
<dbReference type="PANTHER" id="PTHR33048:SF47">
    <property type="entry name" value="INTEGRAL MEMBRANE PROTEIN-RELATED"/>
    <property type="match status" value="1"/>
</dbReference>
<feature type="domain" description="Rhodopsin" evidence="7">
    <location>
        <begin position="37"/>
        <end position="273"/>
    </location>
</feature>
<keyword evidence="3 6" id="KW-1133">Transmembrane helix</keyword>
<reference evidence="8" key="1">
    <citation type="submission" date="2023-06" db="EMBL/GenBank/DDBJ databases">
        <title>Genome-scale phylogeny and comparative genomics of the fungal order Sordariales.</title>
        <authorList>
            <consortium name="Lawrence Berkeley National Laboratory"/>
            <person name="Hensen N."/>
            <person name="Bonometti L."/>
            <person name="Westerberg I."/>
            <person name="Brannstrom I.O."/>
            <person name="Guillou S."/>
            <person name="Cros-Aarteil S."/>
            <person name="Calhoun S."/>
            <person name="Haridas S."/>
            <person name="Kuo A."/>
            <person name="Mondo S."/>
            <person name="Pangilinan J."/>
            <person name="Riley R."/>
            <person name="Labutti K."/>
            <person name="Andreopoulos B."/>
            <person name="Lipzen A."/>
            <person name="Chen C."/>
            <person name="Yanf M."/>
            <person name="Daum C."/>
            <person name="Ng V."/>
            <person name="Clum A."/>
            <person name="Steindorff A."/>
            <person name="Ohm R."/>
            <person name="Martin F."/>
            <person name="Silar P."/>
            <person name="Natvig D."/>
            <person name="Lalanne C."/>
            <person name="Gautier V."/>
            <person name="Ament-Velasquez S.L."/>
            <person name="Kruys A."/>
            <person name="Hutchinson M.I."/>
            <person name="Powell A.J."/>
            <person name="Barry K."/>
            <person name="Miller A.N."/>
            <person name="Grigoriev I.V."/>
            <person name="Debuchy R."/>
            <person name="Gladieux P."/>
            <person name="Thoren M.H."/>
            <person name="Johannesson H."/>
        </authorList>
    </citation>
    <scope>NUCLEOTIDE SEQUENCE</scope>
    <source>
        <strain evidence="8">PSN4</strain>
    </source>
</reference>